<evidence type="ECO:0000313" key="2">
    <source>
        <dbReference type="Proteomes" id="UP000298656"/>
    </source>
</evidence>
<dbReference type="KEGG" id="tvl:FAZ95_01210"/>
<name>A0A4P8IH17_9BURK</name>
<dbReference type="RefSeq" id="WP_137330760.1">
    <property type="nucleotide sequence ID" value="NZ_CP040077.1"/>
</dbReference>
<evidence type="ECO:0000313" key="1">
    <source>
        <dbReference type="EMBL" id="QCP47918.1"/>
    </source>
</evidence>
<gene>
    <name evidence="1" type="ORF">FAZ95_01210</name>
</gene>
<keyword evidence="2" id="KW-1185">Reference proteome</keyword>
<dbReference type="OrthoDB" id="9956642at2"/>
<dbReference type="EMBL" id="CP040077">
    <property type="protein sequence ID" value="QCP47918.1"/>
    <property type="molecule type" value="Genomic_DNA"/>
</dbReference>
<protein>
    <submittedName>
        <fullName evidence="1">Uncharacterized protein</fullName>
    </submittedName>
</protein>
<proteinExistence type="predicted"/>
<sequence>MDNDYDEVNIYSEEPPVCPYCDELGSCPHLLLNVEVTFRTVESGVLFDAFNARLLSAAEQNGGNPSCDGSDRFDQLLSEVDELADAVRYWTFEDGPGMSSNFQLYYAESPERTMKALERLSAPI</sequence>
<dbReference type="AlphaFoldDB" id="A0A4P8IH17"/>
<dbReference type="Proteomes" id="UP000298656">
    <property type="component" value="Chromosome 1"/>
</dbReference>
<reference evidence="1 2" key="1">
    <citation type="submission" date="2019-05" db="EMBL/GenBank/DDBJ databases">
        <title>Burkholderia sp. DHOD12, isolated from subtropical forest soil.</title>
        <authorList>
            <person name="Gao Z.-H."/>
            <person name="Qiu L.-H."/>
        </authorList>
    </citation>
    <scope>NUCLEOTIDE SEQUENCE [LARGE SCALE GENOMIC DNA]</scope>
    <source>
        <strain evidence="1 2">DHOD12</strain>
    </source>
</reference>
<organism evidence="1 2">
    <name type="scientific">Trinickia violacea</name>
    <dbReference type="NCBI Taxonomy" id="2571746"/>
    <lineage>
        <taxon>Bacteria</taxon>
        <taxon>Pseudomonadati</taxon>
        <taxon>Pseudomonadota</taxon>
        <taxon>Betaproteobacteria</taxon>
        <taxon>Burkholderiales</taxon>
        <taxon>Burkholderiaceae</taxon>
        <taxon>Trinickia</taxon>
    </lineage>
</organism>
<accession>A0A4P8IH17</accession>